<accession>A0A174GEX3</accession>
<sequence length="56" mass="6626">MLSLSISFVLNIIFVNFSIYRNAGLTAIDVKQFHFLARYRFISSTNNISNDYRRYN</sequence>
<dbReference type="STRING" id="39482.ERS852491_02692"/>
<name>A0A174GEX3_9FIRM</name>
<dbReference type="AlphaFoldDB" id="A0A174GEX3"/>
<evidence type="ECO:0000313" key="1">
    <source>
        <dbReference type="EMBL" id="CUO59708.1"/>
    </source>
</evidence>
<evidence type="ECO:0000313" key="2">
    <source>
        <dbReference type="Proteomes" id="UP000095544"/>
    </source>
</evidence>
<reference evidence="1 2" key="1">
    <citation type="submission" date="2015-09" db="EMBL/GenBank/DDBJ databases">
        <authorList>
            <consortium name="Pathogen Informatics"/>
        </authorList>
    </citation>
    <scope>NUCLEOTIDE SEQUENCE [LARGE SCALE GENOMIC DNA]</scope>
    <source>
        <strain evidence="1 2">2789STDY5834876</strain>
    </source>
</reference>
<proteinExistence type="predicted"/>
<gene>
    <name evidence="1" type="ORF">ERS852491_02692</name>
</gene>
<protein>
    <submittedName>
        <fullName evidence="1">Uncharacterized protein</fullName>
    </submittedName>
</protein>
<dbReference type="Proteomes" id="UP000095544">
    <property type="component" value="Unassembled WGS sequence"/>
</dbReference>
<organism evidence="1 2">
    <name type="scientific">Faecalicatena contorta</name>
    <dbReference type="NCBI Taxonomy" id="39482"/>
    <lineage>
        <taxon>Bacteria</taxon>
        <taxon>Bacillati</taxon>
        <taxon>Bacillota</taxon>
        <taxon>Clostridia</taxon>
        <taxon>Lachnospirales</taxon>
        <taxon>Lachnospiraceae</taxon>
        <taxon>Faecalicatena</taxon>
    </lineage>
</organism>
<dbReference type="EMBL" id="CYZU01000024">
    <property type="protein sequence ID" value="CUO59708.1"/>
    <property type="molecule type" value="Genomic_DNA"/>
</dbReference>